<name>A0A6I3IWT7_9MICO</name>
<organism evidence="2 3">
    <name type="scientific">Arsenicicoccus cauae</name>
    <dbReference type="NCBI Taxonomy" id="2663847"/>
    <lineage>
        <taxon>Bacteria</taxon>
        <taxon>Bacillati</taxon>
        <taxon>Actinomycetota</taxon>
        <taxon>Actinomycetes</taxon>
        <taxon>Micrococcales</taxon>
        <taxon>Intrasporangiaceae</taxon>
        <taxon>Arsenicicoccus</taxon>
    </lineage>
</organism>
<dbReference type="AlphaFoldDB" id="A0A6I3IWT7"/>
<dbReference type="InterPro" id="IPR031321">
    <property type="entry name" value="UCP012641"/>
</dbReference>
<evidence type="ECO:0000256" key="1">
    <source>
        <dbReference type="SAM" id="MobiDB-lite"/>
    </source>
</evidence>
<evidence type="ECO:0000313" key="3">
    <source>
        <dbReference type="Proteomes" id="UP000431092"/>
    </source>
</evidence>
<accession>A0A6I3IWT7</accession>
<keyword evidence="3" id="KW-1185">Reference proteome</keyword>
<reference evidence="2 3" key="1">
    <citation type="submission" date="2019-11" db="EMBL/GenBank/DDBJ databases">
        <title>Whole genome sequencing identifies a novel species of the genus Arsenicicoccus isolated from human blood.</title>
        <authorList>
            <person name="Jeong J.H."/>
            <person name="Kweon O.J."/>
            <person name="Kim H.R."/>
            <person name="Kim T.-H."/>
            <person name="Ha S.-M."/>
            <person name="Lee M.-K."/>
        </authorList>
    </citation>
    <scope>NUCLEOTIDE SEQUENCE [LARGE SCALE GENOMIC DNA]</scope>
    <source>
        <strain evidence="2 3">MKL-02</strain>
    </source>
</reference>
<gene>
    <name evidence="2" type="ORF">GGG17_12725</name>
</gene>
<evidence type="ECO:0000313" key="2">
    <source>
        <dbReference type="EMBL" id="MTB72811.1"/>
    </source>
</evidence>
<dbReference type="Proteomes" id="UP000431092">
    <property type="component" value="Unassembled WGS sequence"/>
</dbReference>
<dbReference type="RefSeq" id="WP_154594079.1">
    <property type="nucleotide sequence ID" value="NZ_WLVL01000040.1"/>
</dbReference>
<feature type="region of interest" description="Disordered" evidence="1">
    <location>
        <begin position="112"/>
        <end position="139"/>
    </location>
</feature>
<protein>
    <submittedName>
        <fullName evidence="2">Uncharacterized protein</fullName>
    </submittedName>
</protein>
<dbReference type="EMBL" id="WLVL01000040">
    <property type="protein sequence ID" value="MTB72811.1"/>
    <property type="molecule type" value="Genomic_DNA"/>
</dbReference>
<proteinExistence type="predicted"/>
<sequence length="393" mass="41978">MPHRSHQPRRAPRARRDLTLGAATALLALATLVLPTLAALTQHADDRPGPVASRRSRTDIPRDVPAVAPVVAPVVAPGLVGPVRPTRSGSAVTAADGQAVRHLTWPLPASCEDGGEGASGARRAARLPSGTGYTDDPASLGQGARLRRVYAVRAGRLQALDGAGPADGCDRWRWEVLRSGIPAAHLAALDQVVLYDYPPEVLQDPSRQGGVRTGFFEPNPADPRRYRLALATVLAPSEQLLTMAHEVGHVVSLYPDRTHPSRDPRCPWVIDDAGTCADPSSPLVAFYAGTYTPAQRSRISGLYADRRPFPEELRSFHATAPEAFVSTYAASHPTEDFAESYAYWCLYGTSRTAPVEGASTAGMAKRAFLEAEARAGRLDPGVCGPWRGLVTRG</sequence>
<dbReference type="Pfam" id="PF15887">
    <property type="entry name" value="Peptidase_Mx"/>
    <property type="match status" value="1"/>
</dbReference>
<comment type="caution">
    <text evidence="2">The sequence shown here is derived from an EMBL/GenBank/DDBJ whole genome shotgun (WGS) entry which is preliminary data.</text>
</comment>